<evidence type="ECO:0000256" key="46">
    <source>
        <dbReference type="ARBA" id="ARBA00049171"/>
    </source>
</evidence>
<dbReference type="InterPro" id="IPR050091">
    <property type="entry name" value="PKS_NRPS_Biosynth_Enz"/>
</dbReference>
<dbReference type="InterPro" id="IPR009081">
    <property type="entry name" value="PP-bd_ACP"/>
</dbReference>
<evidence type="ECO:0000259" key="55">
    <source>
        <dbReference type="PROSITE" id="PS50075"/>
    </source>
</evidence>
<dbReference type="InterPro" id="IPR001227">
    <property type="entry name" value="Ac_transferase_dom_sf"/>
</dbReference>
<dbReference type="SUPFAM" id="SSF47336">
    <property type="entry name" value="ACP-like"/>
    <property type="match status" value="1"/>
</dbReference>
<reference evidence="58" key="3">
    <citation type="journal article" date="2021" name="bioRxiv">
        <title>Bilateral symmetry of linear streptomycete chromosomes.</title>
        <authorList>
            <person name="Algora-Gallardo L."/>
            <person name="Schniete J.K."/>
            <person name="Mark D.R."/>
            <person name="Hunter I.S."/>
            <person name="Herron P.R."/>
        </authorList>
    </citation>
    <scope>NUCLEOTIDE SEQUENCE</scope>
    <source>
        <strain evidence="58">ATCC 10970</strain>
    </source>
</reference>
<keyword evidence="9" id="KW-0045">Antibiotic biosynthesis</keyword>
<comment type="catalytic activity">
    <reaction evidence="37">
        <text>(2E)-octenoyl-[ACP] + NADPH + H(+) = octanoyl-[ACP] + NADP(+)</text>
        <dbReference type="Rhea" id="RHEA:41848"/>
        <dbReference type="Rhea" id="RHEA-COMP:9635"/>
        <dbReference type="Rhea" id="RHEA-COMP:9636"/>
        <dbReference type="ChEBI" id="CHEBI:15378"/>
        <dbReference type="ChEBI" id="CHEBI:57783"/>
        <dbReference type="ChEBI" id="CHEBI:58349"/>
        <dbReference type="ChEBI" id="CHEBI:78462"/>
        <dbReference type="ChEBI" id="CHEBI:78463"/>
    </reaction>
    <physiologicalReaction direction="left-to-right" evidence="37">
        <dbReference type="Rhea" id="RHEA:41849"/>
    </physiologicalReaction>
</comment>
<dbReference type="InterPro" id="IPR036736">
    <property type="entry name" value="ACP-like_sf"/>
</dbReference>
<dbReference type="SMART" id="SM00825">
    <property type="entry name" value="PKS_KS"/>
    <property type="match status" value="2"/>
</dbReference>
<dbReference type="InterPro" id="IPR011032">
    <property type="entry name" value="GroES-like_sf"/>
</dbReference>
<feature type="domain" description="Carrier" evidence="55">
    <location>
        <begin position="3682"/>
        <end position="3757"/>
    </location>
</feature>
<dbReference type="Gene3D" id="3.90.180.10">
    <property type="entry name" value="Medium-chain alcohol dehydrogenases, catalytic domain"/>
    <property type="match status" value="1"/>
</dbReference>
<evidence type="ECO:0000256" key="18">
    <source>
        <dbReference type="ARBA" id="ARBA00023398"/>
    </source>
</evidence>
<evidence type="ECO:0000256" key="54">
    <source>
        <dbReference type="SAM" id="MobiDB-lite"/>
    </source>
</evidence>
<comment type="catalytic activity">
    <reaction evidence="16">
        <text>(3R)-hydroxydecanoyl-[ACP] = (2E)-decenoyl-[ACP] + H2O</text>
        <dbReference type="Rhea" id="RHEA:41860"/>
        <dbReference type="Rhea" id="RHEA-COMP:9638"/>
        <dbReference type="Rhea" id="RHEA-COMP:9639"/>
        <dbReference type="ChEBI" id="CHEBI:15377"/>
        <dbReference type="ChEBI" id="CHEBI:78466"/>
        <dbReference type="ChEBI" id="CHEBI:78467"/>
    </reaction>
    <physiologicalReaction direction="left-to-right" evidence="16">
        <dbReference type="Rhea" id="RHEA:41861"/>
    </physiologicalReaction>
</comment>
<dbReference type="InterPro" id="IPR029058">
    <property type="entry name" value="AB_hydrolase_fold"/>
</dbReference>
<keyword evidence="12" id="KW-0012">Acyltransferase</keyword>
<comment type="catalytic activity">
    <reaction evidence="41">
        <text>holo-[ACP] + acetyl-CoA = acetyl-[ACP] + CoA</text>
        <dbReference type="Rhea" id="RHEA:41788"/>
        <dbReference type="Rhea" id="RHEA-COMP:9621"/>
        <dbReference type="Rhea" id="RHEA-COMP:9685"/>
        <dbReference type="ChEBI" id="CHEBI:57287"/>
        <dbReference type="ChEBI" id="CHEBI:57288"/>
        <dbReference type="ChEBI" id="CHEBI:64479"/>
        <dbReference type="ChEBI" id="CHEBI:78446"/>
        <dbReference type="EC" id="2.3.1.38"/>
    </reaction>
    <physiologicalReaction direction="left-to-right" evidence="41">
        <dbReference type="Rhea" id="RHEA:41789"/>
    </physiologicalReaction>
</comment>
<evidence type="ECO:0000256" key="50">
    <source>
        <dbReference type="ARBA" id="ARBA00049449"/>
    </source>
</evidence>
<feature type="domain" description="Ketosynthase family 3 (KS3)" evidence="56">
    <location>
        <begin position="33"/>
        <end position="455"/>
    </location>
</feature>
<comment type="catalytic activity">
    <reaction evidence="23">
        <text>3-oxooctadecanoyl-[ACP] + NADPH + H(+) = (3R)-hydroxyoctadecanoyl-[ACP] + NADP(+)</text>
        <dbReference type="Rhea" id="RHEA:41920"/>
        <dbReference type="Rhea" id="RHEA-COMP:9653"/>
        <dbReference type="Rhea" id="RHEA-COMP:9654"/>
        <dbReference type="ChEBI" id="CHEBI:15378"/>
        <dbReference type="ChEBI" id="CHEBI:57783"/>
        <dbReference type="ChEBI" id="CHEBI:58349"/>
        <dbReference type="ChEBI" id="CHEBI:78487"/>
        <dbReference type="ChEBI" id="CHEBI:78488"/>
    </reaction>
    <physiologicalReaction direction="left-to-right" evidence="23">
        <dbReference type="Rhea" id="RHEA:41921"/>
    </physiologicalReaction>
</comment>
<evidence type="ECO:0000256" key="5">
    <source>
        <dbReference type="ARBA" id="ARBA00022553"/>
    </source>
</evidence>
<dbReference type="Pfam" id="PF14765">
    <property type="entry name" value="PS-DH"/>
    <property type="match status" value="2"/>
</dbReference>
<evidence type="ECO:0000256" key="32">
    <source>
        <dbReference type="ARBA" id="ARBA00047953"/>
    </source>
</evidence>
<feature type="compositionally biased region" description="Acidic residues" evidence="54">
    <location>
        <begin position="462"/>
        <end position="476"/>
    </location>
</feature>
<dbReference type="Pfam" id="PF00975">
    <property type="entry name" value="Thioesterase"/>
    <property type="match status" value="1"/>
</dbReference>
<evidence type="ECO:0000256" key="15">
    <source>
        <dbReference type="ARBA" id="ARBA00023373"/>
    </source>
</evidence>
<evidence type="ECO:0000256" key="16">
    <source>
        <dbReference type="ARBA" id="ARBA00023388"/>
    </source>
</evidence>
<dbReference type="Gene3D" id="3.30.70.3290">
    <property type="match status" value="2"/>
</dbReference>
<feature type="domain" description="PKS/mFAS DH" evidence="57">
    <location>
        <begin position="2949"/>
        <end position="3218"/>
    </location>
</feature>
<dbReference type="InterPro" id="IPR049551">
    <property type="entry name" value="PKS_DH_C"/>
</dbReference>
<evidence type="ECO:0000256" key="49">
    <source>
        <dbReference type="ARBA" id="ARBA00049422"/>
    </source>
</evidence>
<dbReference type="GO" id="GO:0016297">
    <property type="term" value="F:fatty acyl-[ACP] hydrolase activity"/>
    <property type="evidence" value="ECO:0007669"/>
    <property type="project" value="UniProtKB-EC"/>
</dbReference>
<dbReference type="PROSITE" id="PS00606">
    <property type="entry name" value="KS3_1"/>
    <property type="match status" value="2"/>
</dbReference>
<comment type="cofactor">
    <cofactor evidence="1">
        <name>pantetheine 4'-phosphate</name>
        <dbReference type="ChEBI" id="CHEBI:47942"/>
    </cofactor>
</comment>
<evidence type="ECO:0000256" key="22">
    <source>
        <dbReference type="ARBA" id="ARBA00023442"/>
    </source>
</evidence>
<dbReference type="Gene3D" id="3.10.129.110">
    <property type="entry name" value="Polyketide synthase dehydratase"/>
    <property type="match status" value="2"/>
</dbReference>
<dbReference type="GO" id="GO:0004312">
    <property type="term" value="F:fatty acid synthase activity"/>
    <property type="evidence" value="ECO:0007669"/>
    <property type="project" value="TreeGrafter"/>
</dbReference>
<keyword evidence="7" id="KW-0702">S-nitrosylation</keyword>
<keyword evidence="11" id="KW-0511">Multifunctional enzyme</keyword>
<evidence type="ECO:0000256" key="8">
    <source>
        <dbReference type="ARBA" id="ARBA00022898"/>
    </source>
</evidence>
<feature type="region of interest" description="C-terminal hotdog fold" evidence="53">
    <location>
        <begin position="3085"/>
        <end position="3218"/>
    </location>
</feature>
<evidence type="ECO:0000256" key="31">
    <source>
        <dbReference type="ARBA" id="ARBA00047897"/>
    </source>
</evidence>
<dbReference type="EMBL" id="CP048261">
    <property type="protein sequence ID" value="QST85285.1"/>
    <property type="molecule type" value="Genomic_DNA"/>
</dbReference>
<dbReference type="InterPro" id="IPR042104">
    <property type="entry name" value="PKS_dehydratase_sf"/>
</dbReference>
<dbReference type="PROSITE" id="PS00012">
    <property type="entry name" value="PHOSPHOPANTETHEINE"/>
    <property type="match status" value="2"/>
</dbReference>
<dbReference type="Pfam" id="PF21089">
    <property type="entry name" value="PKS_DH_N"/>
    <property type="match status" value="2"/>
</dbReference>
<evidence type="ECO:0000256" key="6">
    <source>
        <dbReference type="ARBA" id="ARBA00022679"/>
    </source>
</evidence>
<evidence type="ECO:0000256" key="53">
    <source>
        <dbReference type="PROSITE-ProRule" id="PRU01363"/>
    </source>
</evidence>
<dbReference type="Pfam" id="PF16197">
    <property type="entry name" value="KAsynt_C_assoc"/>
    <property type="match status" value="2"/>
</dbReference>
<evidence type="ECO:0000256" key="52">
    <source>
        <dbReference type="ARBA" id="ARBA00049533"/>
    </source>
</evidence>
<comment type="pathway">
    <text evidence="3">Lipid metabolism.</text>
</comment>
<dbReference type="Gene3D" id="1.10.1200.10">
    <property type="entry name" value="ACP-like"/>
    <property type="match status" value="2"/>
</dbReference>
<dbReference type="FunFam" id="3.90.180.10:FF:000032">
    <property type="entry name" value="Probable polyketide synthase pks1"/>
    <property type="match status" value="1"/>
</dbReference>
<dbReference type="GO" id="GO:0008270">
    <property type="term" value="F:zinc ion binding"/>
    <property type="evidence" value="ECO:0007669"/>
    <property type="project" value="InterPro"/>
</dbReference>
<feature type="domain" description="Ketosynthase family 3 (KS3)" evidence="56">
    <location>
        <begin position="2079"/>
        <end position="2505"/>
    </location>
</feature>
<evidence type="ECO:0000256" key="10">
    <source>
        <dbReference type="ARBA" id="ARBA00023239"/>
    </source>
</evidence>
<comment type="catalytic activity">
    <reaction evidence="20">
        <text>(3R)-hydroxyhexadecanoyl-[ACP] = (2E)-hexadecenoyl-[ACP] + H2O</text>
        <dbReference type="Rhea" id="RHEA:41908"/>
        <dbReference type="Rhea" id="RHEA-COMP:9650"/>
        <dbReference type="Rhea" id="RHEA-COMP:9651"/>
        <dbReference type="ChEBI" id="CHEBI:15377"/>
        <dbReference type="ChEBI" id="CHEBI:78480"/>
        <dbReference type="ChEBI" id="CHEBI:78481"/>
    </reaction>
    <physiologicalReaction direction="left-to-right" evidence="20">
        <dbReference type="Rhea" id="RHEA:41909"/>
    </physiologicalReaction>
</comment>
<dbReference type="Proteomes" id="UP000011074">
    <property type="component" value="Chromosome"/>
</dbReference>
<evidence type="ECO:0000256" key="24">
    <source>
        <dbReference type="ARBA" id="ARBA00047394"/>
    </source>
</evidence>
<comment type="catalytic activity">
    <reaction evidence="32">
        <text>3-oxobutanoyl-[ACP] + NADPH + H(+) = (3R)-hydroxybutanoyl-[ACP] + NADP(+)</text>
        <dbReference type="Rhea" id="RHEA:41804"/>
        <dbReference type="Rhea" id="RHEA-COMP:9625"/>
        <dbReference type="Rhea" id="RHEA-COMP:9626"/>
        <dbReference type="ChEBI" id="CHEBI:15378"/>
        <dbReference type="ChEBI" id="CHEBI:57783"/>
        <dbReference type="ChEBI" id="CHEBI:58349"/>
        <dbReference type="ChEBI" id="CHEBI:78450"/>
        <dbReference type="ChEBI" id="CHEBI:78451"/>
    </reaction>
    <physiologicalReaction direction="left-to-right" evidence="32">
        <dbReference type="Rhea" id="RHEA:41805"/>
    </physiologicalReaction>
</comment>
<feature type="active site" description="Proton acceptor; for dehydratase activity" evidence="53">
    <location>
        <position position="954"/>
    </location>
</feature>
<dbReference type="GO" id="GO:0141148">
    <property type="term" value="F:enoyl-[acyl-carrier-protein] reductase (NADPH) activity"/>
    <property type="evidence" value="ECO:0007669"/>
    <property type="project" value="UniProtKB-EC"/>
</dbReference>
<dbReference type="Pfam" id="PF13602">
    <property type="entry name" value="ADH_zinc_N_2"/>
    <property type="match status" value="1"/>
</dbReference>
<dbReference type="InterPro" id="IPR016035">
    <property type="entry name" value="Acyl_Trfase/lysoPLipase"/>
</dbReference>
<dbReference type="Gene3D" id="3.40.50.720">
    <property type="entry name" value="NAD(P)-binding Rossmann-like Domain"/>
    <property type="match status" value="2"/>
</dbReference>
<reference evidence="58" key="2">
    <citation type="submission" date="2020-01" db="EMBL/GenBank/DDBJ databases">
        <authorList>
            <person name="Algora L."/>
            <person name="Schniete J.K."/>
            <person name="MacFadyen A."/>
            <person name="Hoskisson P.A."/>
            <person name="Hunter I.S."/>
            <person name="Herron P.R."/>
        </authorList>
    </citation>
    <scope>NUCLEOTIDE SEQUENCE</scope>
    <source>
        <strain evidence="58">ATCC 10970</strain>
    </source>
</reference>
<comment type="catalytic activity">
    <reaction evidence="43">
        <text>3-oxotetradecanoyl-[ACP] + NADPH + H(+) = (3R)-hydroxytetradecanoyl-[ACP] + NADP(+)</text>
        <dbReference type="Rhea" id="RHEA:41888"/>
        <dbReference type="Rhea" id="RHEA-COMP:9645"/>
        <dbReference type="Rhea" id="RHEA-COMP:9646"/>
        <dbReference type="ChEBI" id="CHEBI:15378"/>
        <dbReference type="ChEBI" id="CHEBI:57783"/>
        <dbReference type="ChEBI" id="CHEBI:58349"/>
        <dbReference type="ChEBI" id="CHEBI:78473"/>
        <dbReference type="ChEBI" id="CHEBI:78474"/>
    </reaction>
    <physiologicalReaction direction="left-to-right" evidence="43">
        <dbReference type="Rhea" id="RHEA:41889"/>
    </physiologicalReaction>
</comment>
<comment type="caution">
    <text evidence="53">Lacks conserved residue(s) required for the propagation of feature annotation.</text>
</comment>
<dbReference type="SMART" id="SM00827">
    <property type="entry name" value="PKS_AT"/>
    <property type="match status" value="2"/>
</dbReference>
<comment type="catalytic activity">
    <reaction evidence="29">
        <text>dodecanoyl-[ACP] + malonyl-[ACP] + H(+) = 3-oxotetradecanoyl-[ACP] + holo-[ACP] + CO2</text>
        <dbReference type="Rhea" id="RHEA:41884"/>
        <dbReference type="Rhea" id="RHEA-COMP:9623"/>
        <dbReference type="Rhea" id="RHEA-COMP:9644"/>
        <dbReference type="Rhea" id="RHEA-COMP:9645"/>
        <dbReference type="Rhea" id="RHEA-COMP:9685"/>
        <dbReference type="ChEBI" id="CHEBI:15378"/>
        <dbReference type="ChEBI" id="CHEBI:16526"/>
        <dbReference type="ChEBI" id="CHEBI:64479"/>
        <dbReference type="ChEBI" id="CHEBI:65264"/>
        <dbReference type="ChEBI" id="CHEBI:78449"/>
        <dbReference type="ChEBI" id="CHEBI:78473"/>
    </reaction>
    <physiologicalReaction direction="left-to-right" evidence="29">
        <dbReference type="Rhea" id="RHEA:41885"/>
    </physiologicalReaction>
</comment>
<dbReference type="SUPFAM" id="SSF51735">
    <property type="entry name" value="NAD(P)-binding Rossmann-fold domains"/>
    <property type="match status" value="5"/>
</dbReference>
<dbReference type="SUPFAM" id="SSF53474">
    <property type="entry name" value="alpha/beta-Hydrolases"/>
    <property type="match status" value="1"/>
</dbReference>
<evidence type="ECO:0000256" key="34">
    <source>
        <dbReference type="ARBA" id="ARBA00048051"/>
    </source>
</evidence>
<accession>A0A8A1V438</accession>
<evidence type="ECO:0000256" key="44">
    <source>
        <dbReference type="ARBA" id="ARBA00049019"/>
    </source>
</evidence>
<evidence type="ECO:0000256" key="14">
    <source>
        <dbReference type="ARBA" id="ARBA00023351"/>
    </source>
</evidence>
<dbReference type="InterPro" id="IPR014031">
    <property type="entry name" value="Ketoacyl_synth_C"/>
</dbReference>
<dbReference type="SUPFAM" id="SSF50129">
    <property type="entry name" value="GroES-like"/>
    <property type="match status" value="1"/>
</dbReference>
<evidence type="ECO:0000256" key="47">
    <source>
        <dbReference type="ARBA" id="ARBA00049263"/>
    </source>
</evidence>
<evidence type="ECO:0000256" key="27">
    <source>
        <dbReference type="ARBA" id="ARBA00047451"/>
    </source>
</evidence>
<comment type="catalytic activity">
    <reaction evidence="52">
        <text>octanoyl-[ACP] + malonyl-[ACP] + H(+) = 3-oxodecanoyl-[ACP] + holo-[ACP] + CO2</text>
        <dbReference type="Rhea" id="RHEA:41852"/>
        <dbReference type="Rhea" id="RHEA-COMP:9623"/>
        <dbReference type="Rhea" id="RHEA-COMP:9636"/>
        <dbReference type="Rhea" id="RHEA-COMP:9637"/>
        <dbReference type="Rhea" id="RHEA-COMP:9685"/>
        <dbReference type="ChEBI" id="CHEBI:15378"/>
        <dbReference type="ChEBI" id="CHEBI:16526"/>
        <dbReference type="ChEBI" id="CHEBI:64479"/>
        <dbReference type="ChEBI" id="CHEBI:78449"/>
        <dbReference type="ChEBI" id="CHEBI:78463"/>
        <dbReference type="ChEBI" id="CHEBI:78464"/>
    </reaction>
    <physiologicalReaction direction="left-to-right" evidence="52">
        <dbReference type="Rhea" id="RHEA:41853"/>
    </physiologicalReaction>
</comment>
<dbReference type="FunFam" id="3.40.366.10:FF:000002">
    <property type="entry name" value="Probable polyketide synthase 2"/>
    <property type="match status" value="1"/>
</dbReference>
<dbReference type="Gene3D" id="3.40.50.1820">
    <property type="entry name" value="alpha/beta hydrolase"/>
    <property type="match status" value="1"/>
</dbReference>
<dbReference type="InterPro" id="IPR049552">
    <property type="entry name" value="PKS_DH_N"/>
</dbReference>
<evidence type="ECO:0000256" key="38">
    <source>
        <dbReference type="ARBA" id="ARBA00048506"/>
    </source>
</evidence>
<dbReference type="InterPro" id="IPR036291">
    <property type="entry name" value="NAD(P)-bd_dom_sf"/>
</dbReference>
<keyword evidence="4" id="KW-0596">Phosphopantetheine</keyword>
<dbReference type="InterPro" id="IPR018201">
    <property type="entry name" value="Ketoacyl_synth_AS"/>
</dbReference>
<comment type="catalytic activity">
    <reaction evidence="14">
        <text>(3R)-hydroxydodecanoyl-[ACP] = (2E)-dodecenoyl-[ACP] + H2O</text>
        <dbReference type="Rhea" id="RHEA:41876"/>
        <dbReference type="Rhea" id="RHEA-COMP:9642"/>
        <dbReference type="Rhea" id="RHEA-COMP:9643"/>
        <dbReference type="ChEBI" id="CHEBI:15377"/>
        <dbReference type="ChEBI" id="CHEBI:78470"/>
        <dbReference type="ChEBI" id="CHEBI:78472"/>
    </reaction>
    <physiologicalReaction direction="left-to-right" evidence="14">
        <dbReference type="Rhea" id="RHEA:41877"/>
    </physiologicalReaction>
</comment>
<evidence type="ECO:0000256" key="17">
    <source>
        <dbReference type="ARBA" id="ARBA00023394"/>
    </source>
</evidence>
<comment type="catalytic activity">
    <reaction evidence="18">
        <text>(3R)-hydroxytetradecanoyl-[ACP] = (2E)-tetradecenoyl-[ACP] + H2O</text>
        <dbReference type="Rhea" id="RHEA:41892"/>
        <dbReference type="Rhea" id="RHEA-COMP:9646"/>
        <dbReference type="Rhea" id="RHEA-COMP:9647"/>
        <dbReference type="ChEBI" id="CHEBI:15377"/>
        <dbReference type="ChEBI" id="CHEBI:78474"/>
        <dbReference type="ChEBI" id="CHEBI:78475"/>
    </reaction>
    <physiologicalReaction direction="left-to-right" evidence="18">
        <dbReference type="Rhea" id="RHEA:41893"/>
    </physiologicalReaction>
</comment>
<evidence type="ECO:0000256" key="7">
    <source>
        <dbReference type="ARBA" id="ARBA00022799"/>
    </source>
</evidence>
<evidence type="ECO:0000256" key="39">
    <source>
        <dbReference type="ARBA" id="ARBA00048571"/>
    </source>
</evidence>
<dbReference type="Gene3D" id="3.40.50.11460">
    <property type="match status" value="1"/>
</dbReference>
<organism evidence="58 59">
    <name type="scientific">Streptomyces rimosus subsp. rimosus (strain ATCC 10970 / DSM 40260 / JCM 4667 / NRRL 2234)</name>
    <dbReference type="NCBI Taxonomy" id="1265868"/>
    <lineage>
        <taxon>Bacteria</taxon>
        <taxon>Bacillati</taxon>
        <taxon>Actinomycetota</taxon>
        <taxon>Actinomycetes</taxon>
        <taxon>Kitasatosporales</taxon>
        <taxon>Streptomycetaceae</taxon>
        <taxon>Streptomyces</taxon>
    </lineage>
</organism>
<dbReference type="PROSITE" id="PS52019">
    <property type="entry name" value="PKS_MFAS_DH"/>
    <property type="match status" value="2"/>
</dbReference>
<dbReference type="GO" id="GO:0031177">
    <property type="term" value="F:phosphopantetheine binding"/>
    <property type="evidence" value="ECO:0007669"/>
    <property type="project" value="InterPro"/>
</dbReference>
<evidence type="ECO:0000256" key="21">
    <source>
        <dbReference type="ARBA" id="ARBA00023402"/>
    </source>
</evidence>
<dbReference type="InterPro" id="IPR049900">
    <property type="entry name" value="PKS_mFAS_DH"/>
</dbReference>
<dbReference type="InterPro" id="IPR013154">
    <property type="entry name" value="ADH-like_N"/>
</dbReference>
<feature type="active site" description="Proton donor; for dehydratase activity" evidence="53">
    <location>
        <position position="1114"/>
    </location>
</feature>
<dbReference type="PANTHER" id="PTHR43775:SF51">
    <property type="entry name" value="INACTIVE PHENOLPHTHIOCEROL SYNTHESIS POLYKETIDE SYNTHASE TYPE I PKS1-RELATED"/>
    <property type="match status" value="1"/>
</dbReference>
<evidence type="ECO:0000256" key="3">
    <source>
        <dbReference type="ARBA" id="ARBA00005189"/>
    </source>
</evidence>
<name>A0A8A1V438_STRR1</name>
<dbReference type="SMART" id="SM00829">
    <property type="entry name" value="PKS_ER"/>
    <property type="match status" value="1"/>
</dbReference>
<evidence type="ECO:0000256" key="42">
    <source>
        <dbReference type="ARBA" id="ARBA00048704"/>
    </source>
</evidence>
<comment type="catalytic activity">
    <reaction evidence="38">
        <text>a fatty acyl-[ACP] + malonyl-[ACP] + H(+) = a 3-oxoacyl-[ACP] + holo-[ACP] + CO2</text>
        <dbReference type="Rhea" id="RHEA:22836"/>
        <dbReference type="Rhea" id="RHEA-COMP:9623"/>
        <dbReference type="Rhea" id="RHEA-COMP:9685"/>
        <dbReference type="Rhea" id="RHEA-COMP:9916"/>
        <dbReference type="Rhea" id="RHEA-COMP:14125"/>
        <dbReference type="ChEBI" id="CHEBI:15378"/>
        <dbReference type="ChEBI" id="CHEBI:16526"/>
        <dbReference type="ChEBI" id="CHEBI:64479"/>
        <dbReference type="ChEBI" id="CHEBI:78449"/>
        <dbReference type="ChEBI" id="CHEBI:78776"/>
        <dbReference type="ChEBI" id="CHEBI:138651"/>
        <dbReference type="EC" id="2.3.1.41"/>
    </reaction>
    <physiologicalReaction direction="left-to-right" evidence="38">
        <dbReference type="Rhea" id="RHEA:22837"/>
    </physiologicalReaction>
</comment>
<comment type="catalytic activity">
    <reaction evidence="35">
        <text>(2E)-dodecenoyl-[ACP] + NADPH + H(+) = dodecanoyl-[ACP] + NADP(+)</text>
        <dbReference type="Rhea" id="RHEA:41880"/>
        <dbReference type="Rhea" id="RHEA-COMP:9643"/>
        <dbReference type="Rhea" id="RHEA-COMP:9644"/>
        <dbReference type="ChEBI" id="CHEBI:15378"/>
        <dbReference type="ChEBI" id="CHEBI:57783"/>
        <dbReference type="ChEBI" id="CHEBI:58349"/>
        <dbReference type="ChEBI" id="CHEBI:65264"/>
        <dbReference type="ChEBI" id="CHEBI:78472"/>
    </reaction>
    <physiologicalReaction direction="left-to-right" evidence="35">
        <dbReference type="Rhea" id="RHEA:41881"/>
    </physiologicalReaction>
</comment>
<dbReference type="InterPro" id="IPR057326">
    <property type="entry name" value="KR_dom"/>
</dbReference>
<evidence type="ECO:0000256" key="48">
    <source>
        <dbReference type="ARBA" id="ARBA00049414"/>
    </source>
</evidence>
<feature type="region of interest" description="Disordered" evidence="54">
    <location>
        <begin position="457"/>
        <end position="490"/>
    </location>
</feature>
<evidence type="ECO:0000256" key="41">
    <source>
        <dbReference type="ARBA" id="ARBA00048691"/>
    </source>
</evidence>
<comment type="catalytic activity">
    <reaction evidence="49">
        <text>3-oxooctanoyl-[ACP] + NADPH + H(+) = (3R)-hydroxyoctanoyl-[ACP] + NADP(+)</text>
        <dbReference type="Rhea" id="RHEA:41840"/>
        <dbReference type="Rhea" id="RHEA-COMP:9633"/>
        <dbReference type="Rhea" id="RHEA-COMP:9634"/>
        <dbReference type="ChEBI" id="CHEBI:15378"/>
        <dbReference type="ChEBI" id="CHEBI:57783"/>
        <dbReference type="ChEBI" id="CHEBI:58349"/>
        <dbReference type="ChEBI" id="CHEBI:78460"/>
        <dbReference type="ChEBI" id="CHEBI:78461"/>
    </reaction>
    <physiologicalReaction direction="left-to-right" evidence="49">
        <dbReference type="Rhea" id="RHEA:41841"/>
    </physiologicalReaction>
</comment>
<evidence type="ECO:0000256" key="26">
    <source>
        <dbReference type="ARBA" id="ARBA00047440"/>
    </source>
</evidence>
<dbReference type="InterPro" id="IPR016039">
    <property type="entry name" value="Thiolase-like"/>
</dbReference>
<dbReference type="CDD" id="cd08956">
    <property type="entry name" value="KR_3_FAS_SDR_x"/>
    <property type="match status" value="2"/>
</dbReference>
<comment type="function">
    <text evidence="22">Fatty acid synthetase is a multifunctional enzyme that catalyzes the de novo biosynthesis of long-chain saturated fatty acids starting from acetyl-CoA and malonyl-CoA in the presence of NADPH. This multifunctional protein contains 7 catalytic activities and a site for the binding of the prosthetic group 4'-phosphopantetheine of the acyl carrier protein ([ACP]) domain.</text>
</comment>
<evidence type="ECO:0000256" key="29">
    <source>
        <dbReference type="ARBA" id="ARBA00047578"/>
    </source>
</evidence>
<comment type="catalytic activity">
    <reaction evidence="19">
        <text>(3R)-hydroxyoctadecanoyl-[ACP] = (2E)-octadecenoyl-[ACP] + H2O</text>
        <dbReference type="Rhea" id="RHEA:41924"/>
        <dbReference type="Rhea" id="RHEA-COMP:9654"/>
        <dbReference type="Rhea" id="RHEA-COMP:9655"/>
        <dbReference type="ChEBI" id="CHEBI:15377"/>
        <dbReference type="ChEBI" id="CHEBI:78488"/>
        <dbReference type="ChEBI" id="CHEBI:78489"/>
    </reaction>
    <physiologicalReaction direction="left-to-right" evidence="19">
        <dbReference type="Rhea" id="RHEA:41925"/>
    </physiologicalReaction>
</comment>
<dbReference type="InterPro" id="IPR001031">
    <property type="entry name" value="Thioesterase"/>
</dbReference>
<dbReference type="InterPro" id="IPR055123">
    <property type="entry name" value="SpnB-like_Rossmann"/>
</dbReference>
<comment type="catalytic activity">
    <reaction evidence="51">
        <text>(2E)-decenoyl-[ACP] + NADPH + H(+) = decanoyl-[ACP] + NADP(+)</text>
        <dbReference type="Rhea" id="RHEA:41864"/>
        <dbReference type="Rhea" id="RHEA-COMP:9639"/>
        <dbReference type="Rhea" id="RHEA-COMP:9640"/>
        <dbReference type="ChEBI" id="CHEBI:15378"/>
        <dbReference type="ChEBI" id="CHEBI:57783"/>
        <dbReference type="ChEBI" id="CHEBI:58349"/>
        <dbReference type="ChEBI" id="CHEBI:78467"/>
        <dbReference type="ChEBI" id="CHEBI:78468"/>
    </reaction>
    <physiologicalReaction direction="left-to-right" evidence="51">
        <dbReference type="Rhea" id="RHEA:41865"/>
    </physiologicalReaction>
</comment>
<dbReference type="SMART" id="SM00823">
    <property type="entry name" value="PKS_PP"/>
    <property type="match status" value="2"/>
</dbReference>
<protein>
    <submittedName>
        <fullName evidence="58">SDR family NAD(P)-dependent oxidoreductase</fullName>
    </submittedName>
</protein>
<dbReference type="Pfam" id="PF00550">
    <property type="entry name" value="PP-binding"/>
    <property type="match status" value="2"/>
</dbReference>
<dbReference type="InterPro" id="IPR020807">
    <property type="entry name" value="PKS_DH"/>
</dbReference>
<comment type="catalytic activity">
    <reaction evidence="34">
        <text>hexadecanoyl-[ACP] + malonyl-[ACP] + H(+) = 3-oxooctadecanoyl-[ACP] + holo-[ACP] + CO2</text>
        <dbReference type="Rhea" id="RHEA:41916"/>
        <dbReference type="Rhea" id="RHEA-COMP:9623"/>
        <dbReference type="Rhea" id="RHEA-COMP:9652"/>
        <dbReference type="Rhea" id="RHEA-COMP:9653"/>
        <dbReference type="Rhea" id="RHEA-COMP:9685"/>
        <dbReference type="ChEBI" id="CHEBI:15378"/>
        <dbReference type="ChEBI" id="CHEBI:16526"/>
        <dbReference type="ChEBI" id="CHEBI:64479"/>
        <dbReference type="ChEBI" id="CHEBI:78449"/>
        <dbReference type="ChEBI" id="CHEBI:78483"/>
        <dbReference type="ChEBI" id="CHEBI:78487"/>
    </reaction>
    <physiologicalReaction direction="left-to-right" evidence="34">
        <dbReference type="Rhea" id="RHEA:41917"/>
    </physiologicalReaction>
</comment>
<dbReference type="Pfam" id="PF08240">
    <property type="entry name" value="ADH_N"/>
    <property type="match status" value="1"/>
</dbReference>
<comment type="catalytic activity">
    <reaction evidence="30">
        <text>(2E)-hexadecenoyl-[ACP] + NADPH + H(+) = hexadecanoyl-[ACP] + NADP(+)</text>
        <dbReference type="Rhea" id="RHEA:41912"/>
        <dbReference type="Rhea" id="RHEA-COMP:9651"/>
        <dbReference type="Rhea" id="RHEA-COMP:9652"/>
        <dbReference type="ChEBI" id="CHEBI:15378"/>
        <dbReference type="ChEBI" id="CHEBI:57783"/>
        <dbReference type="ChEBI" id="CHEBI:58349"/>
        <dbReference type="ChEBI" id="CHEBI:78481"/>
        <dbReference type="ChEBI" id="CHEBI:78483"/>
    </reaction>
    <physiologicalReaction direction="left-to-right" evidence="30">
        <dbReference type="Rhea" id="RHEA:41913"/>
    </physiologicalReaction>
</comment>
<evidence type="ECO:0000256" key="51">
    <source>
        <dbReference type="ARBA" id="ARBA00049521"/>
    </source>
</evidence>
<dbReference type="GO" id="GO:0004316">
    <property type="term" value="F:3-oxoacyl-[acyl-carrier-protein] reductase (NADPH) activity"/>
    <property type="evidence" value="ECO:0007669"/>
    <property type="project" value="UniProtKB-EC"/>
</dbReference>
<dbReference type="InterPro" id="IPR014043">
    <property type="entry name" value="Acyl_transferase_dom"/>
</dbReference>
<comment type="catalytic activity">
    <reaction evidence="42">
        <text>hexadecanoyl-[ACP] + H2O = hexadecanoate + holo-[ACP] + H(+)</text>
        <dbReference type="Rhea" id="RHEA:41932"/>
        <dbReference type="Rhea" id="RHEA-COMP:9652"/>
        <dbReference type="Rhea" id="RHEA-COMP:9685"/>
        <dbReference type="ChEBI" id="CHEBI:7896"/>
        <dbReference type="ChEBI" id="CHEBI:15377"/>
        <dbReference type="ChEBI" id="CHEBI:15378"/>
        <dbReference type="ChEBI" id="CHEBI:64479"/>
        <dbReference type="ChEBI" id="CHEBI:78483"/>
        <dbReference type="EC" id="3.1.2.14"/>
    </reaction>
    <physiologicalReaction direction="left-to-right" evidence="42">
        <dbReference type="Rhea" id="RHEA:41933"/>
    </physiologicalReaction>
</comment>
<dbReference type="InterPro" id="IPR014030">
    <property type="entry name" value="Ketoacyl_synth_N"/>
</dbReference>
<dbReference type="InterPro" id="IPR020806">
    <property type="entry name" value="PKS_PP-bd"/>
</dbReference>
<dbReference type="Pfam" id="PF00698">
    <property type="entry name" value="Acyl_transf_1"/>
    <property type="match status" value="2"/>
</dbReference>
<comment type="catalytic activity">
    <reaction evidence="45">
        <text>decanoyl-[ACP] + malonyl-[ACP] + H(+) = 3-oxododecanoyl-[ACP] + holo-[ACP] + CO2</text>
        <dbReference type="Rhea" id="RHEA:41868"/>
        <dbReference type="Rhea" id="RHEA-COMP:9623"/>
        <dbReference type="Rhea" id="RHEA-COMP:9640"/>
        <dbReference type="Rhea" id="RHEA-COMP:9641"/>
        <dbReference type="Rhea" id="RHEA-COMP:9685"/>
        <dbReference type="ChEBI" id="CHEBI:15378"/>
        <dbReference type="ChEBI" id="CHEBI:16526"/>
        <dbReference type="ChEBI" id="CHEBI:64479"/>
        <dbReference type="ChEBI" id="CHEBI:78449"/>
        <dbReference type="ChEBI" id="CHEBI:78468"/>
        <dbReference type="ChEBI" id="CHEBI:78469"/>
    </reaction>
    <physiologicalReaction direction="left-to-right" evidence="45">
        <dbReference type="Rhea" id="RHEA:41869"/>
    </physiologicalReaction>
</comment>
<dbReference type="InterPro" id="IPR015083">
    <property type="entry name" value="NorB/c/GfsB-D-like_docking"/>
</dbReference>
<keyword evidence="5" id="KW-0597">Phosphoprotein</keyword>
<evidence type="ECO:0000256" key="25">
    <source>
        <dbReference type="ARBA" id="ARBA00047400"/>
    </source>
</evidence>
<evidence type="ECO:0000256" key="1">
    <source>
        <dbReference type="ARBA" id="ARBA00001957"/>
    </source>
</evidence>
<evidence type="ECO:0000256" key="45">
    <source>
        <dbReference type="ARBA" id="ARBA00049109"/>
    </source>
</evidence>
<dbReference type="InterPro" id="IPR013968">
    <property type="entry name" value="PKS_KR"/>
</dbReference>
<dbReference type="SUPFAM" id="SSF52151">
    <property type="entry name" value="FabD/lysophospholipase-like"/>
    <property type="match status" value="2"/>
</dbReference>
<dbReference type="InterPro" id="IPR006162">
    <property type="entry name" value="Ppantetheine_attach_site"/>
</dbReference>
<evidence type="ECO:0000256" key="30">
    <source>
        <dbReference type="ARBA" id="ARBA00047810"/>
    </source>
</evidence>
<feature type="region of interest" description="N-terminal hotdog fold" evidence="53">
    <location>
        <begin position="2949"/>
        <end position="3073"/>
    </location>
</feature>
<dbReference type="Pfam" id="PF08990">
    <property type="entry name" value="Docking"/>
    <property type="match status" value="1"/>
</dbReference>
<dbReference type="SMART" id="SM01294">
    <property type="entry name" value="PKS_PP_betabranch"/>
    <property type="match status" value="1"/>
</dbReference>
<dbReference type="FunFam" id="3.40.47.10:FF:000019">
    <property type="entry name" value="Polyketide synthase type I"/>
    <property type="match status" value="2"/>
</dbReference>
<dbReference type="GO" id="GO:0019171">
    <property type="term" value="F:(3R)-hydroxyacyl-[acyl-carrier-protein] dehydratase activity"/>
    <property type="evidence" value="ECO:0007669"/>
    <property type="project" value="UniProtKB-EC"/>
</dbReference>
<evidence type="ECO:0000259" key="57">
    <source>
        <dbReference type="PROSITE" id="PS52019"/>
    </source>
</evidence>
<dbReference type="GO" id="GO:0006633">
    <property type="term" value="P:fatty acid biosynthetic process"/>
    <property type="evidence" value="ECO:0007669"/>
    <property type="project" value="InterPro"/>
</dbReference>
<dbReference type="InterPro" id="IPR020843">
    <property type="entry name" value="ER"/>
</dbReference>
<evidence type="ECO:0000313" key="58">
    <source>
        <dbReference type="EMBL" id="QST85285.1"/>
    </source>
</evidence>
<dbReference type="GO" id="GO:0033068">
    <property type="term" value="P:macrolide biosynthetic process"/>
    <property type="evidence" value="ECO:0007669"/>
    <property type="project" value="UniProtKB-ARBA"/>
</dbReference>
<evidence type="ECO:0000256" key="40">
    <source>
        <dbReference type="ARBA" id="ARBA00048650"/>
    </source>
</evidence>
<dbReference type="InterPro" id="IPR020802">
    <property type="entry name" value="TesA-like"/>
</dbReference>
<dbReference type="PROSITE" id="PS01162">
    <property type="entry name" value="QOR_ZETA_CRYSTAL"/>
    <property type="match status" value="1"/>
</dbReference>
<dbReference type="InterPro" id="IPR016036">
    <property type="entry name" value="Malonyl_transacylase_ACP-bd"/>
</dbReference>
<comment type="catalytic activity">
    <reaction evidence="40">
        <text>a 2,3-saturated acyl-[ACP] + NADP(+) = a (2E)-enoyl-[ACP] + NADPH + H(+)</text>
        <dbReference type="Rhea" id="RHEA:22564"/>
        <dbReference type="Rhea" id="RHEA-COMP:9925"/>
        <dbReference type="Rhea" id="RHEA-COMP:9926"/>
        <dbReference type="ChEBI" id="CHEBI:15378"/>
        <dbReference type="ChEBI" id="CHEBI:57783"/>
        <dbReference type="ChEBI" id="CHEBI:58349"/>
        <dbReference type="ChEBI" id="CHEBI:78784"/>
        <dbReference type="ChEBI" id="CHEBI:78785"/>
        <dbReference type="EC" id="1.3.1.39"/>
    </reaction>
    <physiologicalReaction direction="right-to-left" evidence="40">
        <dbReference type="Rhea" id="RHEA:22566"/>
    </physiologicalReaction>
</comment>
<evidence type="ECO:0000256" key="43">
    <source>
        <dbReference type="ARBA" id="ARBA00048935"/>
    </source>
</evidence>
<feature type="compositionally biased region" description="Low complexity" evidence="54">
    <location>
        <begin position="479"/>
        <end position="490"/>
    </location>
</feature>
<comment type="catalytic activity">
    <reaction evidence="15">
        <text>(3R)-hydroxyhexanoyl-[ACP] = (2E)-hexenoyl-[ACP] + H2O</text>
        <dbReference type="Rhea" id="RHEA:41828"/>
        <dbReference type="Rhea" id="RHEA-COMP:9630"/>
        <dbReference type="Rhea" id="RHEA-COMP:9631"/>
        <dbReference type="ChEBI" id="CHEBI:15377"/>
        <dbReference type="ChEBI" id="CHEBI:78457"/>
        <dbReference type="ChEBI" id="CHEBI:78458"/>
    </reaction>
    <physiologicalReaction direction="left-to-right" evidence="15">
        <dbReference type="Rhea" id="RHEA:41829"/>
    </physiologicalReaction>
</comment>
<comment type="catalytic activity">
    <reaction evidence="31">
        <text>(2E)-hexenoyl-[ACP] + NADPH + H(+) = hexanoyl-[ACP] + NADP(+)</text>
        <dbReference type="Rhea" id="RHEA:41832"/>
        <dbReference type="Rhea" id="RHEA-COMP:9631"/>
        <dbReference type="Rhea" id="RHEA-COMP:9632"/>
        <dbReference type="ChEBI" id="CHEBI:15378"/>
        <dbReference type="ChEBI" id="CHEBI:57783"/>
        <dbReference type="ChEBI" id="CHEBI:58349"/>
        <dbReference type="ChEBI" id="CHEBI:78458"/>
        <dbReference type="ChEBI" id="CHEBI:78459"/>
    </reaction>
    <physiologicalReaction direction="left-to-right" evidence="31">
        <dbReference type="Rhea" id="RHEA:41833"/>
    </physiologicalReaction>
</comment>
<evidence type="ECO:0000256" key="9">
    <source>
        <dbReference type="ARBA" id="ARBA00023194"/>
    </source>
</evidence>
<dbReference type="CDD" id="cd00833">
    <property type="entry name" value="PKS"/>
    <property type="match status" value="2"/>
</dbReference>
<feature type="region of interest" description="N-terminal hotdog fold" evidence="53">
    <location>
        <begin position="922"/>
        <end position="1046"/>
    </location>
</feature>
<dbReference type="SMART" id="SM00822">
    <property type="entry name" value="PKS_KR"/>
    <property type="match status" value="2"/>
</dbReference>
<evidence type="ECO:0000313" key="59">
    <source>
        <dbReference type="Proteomes" id="UP000011074"/>
    </source>
</evidence>
<dbReference type="SMART" id="SM00824">
    <property type="entry name" value="PKS_TE"/>
    <property type="match status" value="1"/>
</dbReference>
<keyword evidence="10" id="KW-0456">Lyase</keyword>
<comment type="catalytic activity">
    <reaction evidence="26">
        <text>3-oxodecanoyl-[ACP] + NADPH + H(+) = (3R)-hydroxydecanoyl-[ACP] + NADP(+)</text>
        <dbReference type="Rhea" id="RHEA:41856"/>
        <dbReference type="Rhea" id="RHEA-COMP:9637"/>
        <dbReference type="Rhea" id="RHEA-COMP:9638"/>
        <dbReference type="ChEBI" id="CHEBI:15378"/>
        <dbReference type="ChEBI" id="CHEBI:57783"/>
        <dbReference type="ChEBI" id="CHEBI:58349"/>
        <dbReference type="ChEBI" id="CHEBI:78464"/>
        <dbReference type="ChEBI" id="CHEBI:78466"/>
    </reaction>
    <physiologicalReaction direction="left-to-right" evidence="26">
        <dbReference type="Rhea" id="RHEA:41857"/>
    </physiologicalReaction>
</comment>
<evidence type="ECO:0000256" key="12">
    <source>
        <dbReference type="ARBA" id="ARBA00023315"/>
    </source>
</evidence>
<proteinExistence type="predicted"/>
<comment type="catalytic activity">
    <reaction evidence="21">
        <text>(3R)-hydroxybutanoyl-[ACP] = (2E)-butenoyl-[ACP] + H2O</text>
        <dbReference type="Rhea" id="RHEA:41808"/>
        <dbReference type="Rhea" id="RHEA-COMP:9626"/>
        <dbReference type="Rhea" id="RHEA-COMP:9627"/>
        <dbReference type="ChEBI" id="CHEBI:15377"/>
        <dbReference type="ChEBI" id="CHEBI:78451"/>
        <dbReference type="ChEBI" id="CHEBI:78453"/>
    </reaction>
    <physiologicalReaction direction="left-to-right" evidence="21">
        <dbReference type="Rhea" id="RHEA:41809"/>
    </physiologicalReaction>
</comment>
<evidence type="ECO:0000256" key="36">
    <source>
        <dbReference type="ARBA" id="ARBA00048289"/>
    </source>
</evidence>
<feature type="domain" description="Carrier" evidence="55">
    <location>
        <begin position="1985"/>
        <end position="2060"/>
    </location>
</feature>
<comment type="catalytic activity">
    <reaction evidence="25">
        <text>a (3R)-hydroxyacyl-[ACP] + NADP(+) = a 3-oxoacyl-[ACP] + NADPH + H(+)</text>
        <dbReference type="Rhea" id="RHEA:17397"/>
        <dbReference type="Rhea" id="RHEA-COMP:9916"/>
        <dbReference type="Rhea" id="RHEA-COMP:9945"/>
        <dbReference type="ChEBI" id="CHEBI:15378"/>
        <dbReference type="ChEBI" id="CHEBI:57783"/>
        <dbReference type="ChEBI" id="CHEBI:58349"/>
        <dbReference type="ChEBI" id="CHEBI:78776"/>
        <dbReference type="ChEBI" id="CHEBI:78827"/>
        <dbReference type="EC" id="1.1.1.100"/>
    </reaction>
    <physiologicalReaction direction="right-to-left" evidence="25">
        <dbReference type="Rhea" id="RHEA:17399"/>
    </physiologicalReaction>
</comment>
<dbReference type="Pfam" id="PF02801">
    <property type="entry name" value="Ketoacyl-synt_C"/>
    <property type="match status" value="2"/>
</dbReference>
<dbReference type="Pfam" id="PF22953">
    <property type="entry name" value="SpnB_Rossmann"/>
    <property type="match status" value="2"/>
</dbReference>
<dbReference type="Gene3D" id="3.40.47.10">
    <property type="match status" value="2"/>
</dbReference>
<comment type="catalytic activity">
    <reaction evidence="47">
        <text>3-oxododecanoyl-[ACP] + NADPH + H(+) = (3R)-hydroxydodecanoyl-[ACP] + NADP(+)</text>
        <dbReference type="Rhea" id="RHEA:41872"/>
        <dbReference type="Rhea" id="RHEA-COMP:9641"/>
        <dbReference type="Rhea" id="RHEA-COMP:9642"/>
        <dbReference type="ChEBI" id="CHEBI:15378"/>
        <dbReference type="ChEBI" id="CHEBI:57783"/>
        <dbReference type="ChEBI" id="CHEBI:58349"/>
        <dbReference type="ChEBI" id="CHEBI:78469"/>
        <dbReference type="ChEBI" id="CHEBI:78470"/>
    </reaction>
    <physiologicalReaction direction="left-to-right" evidence="47">
        <dbReference type="Rhea" id="RHEA:41873"/>
    </physiologicalReaction>
</comment>
<comment type="catalytic activity">
    <reaction evidence="39">
        <text>3-oxohexanoyl-[ACP] + NADPH + H(+) = (3R)-hydroxyhexanoyl-[ACP] + NADP(+)</text>
        <dbReference type="Rhea" id="RHEA:41824"/>
        <dbReference type="Rhea" id="RHEA-COMP:9629"/>
        <dbReference type="Rhea" id="RHEA-COMP:9630"/>
        <dbReference type="ChEBI" id="CHEBI:15378"/>
        <dbReference type="ChEBI" id="CHEBI:57783"/>
        <dbReference type="ChEBI" id="CHEBI:58349"/>
        <dbReference type="ChEBI" id="CHEBI:78456"/>
        <dbReference type="ChEBI" id="CHEBI:78457"/>
    </reaction>
    <physiologicalReaction direction="left-to-right" evidence="39">
        <dbReference type="Rhea" id="RHEA:41825"/>
    </physiologicalReaction>
</comment>
<evidence type="ECO:0000256" key="11">
    <source>
        <dbReference type="ARBA" id="ARBA00023268"/>
    </source>
</evidence>
<sequence>MPNDNKLVDYLKWVTNDLHQTRQRLREAESAKQEPIAIVGMACRLPGGVRSPEELWRMLDEGRDGIAAFPTDRGWNLDILSGDGSGSSATAEGGFVDAASFDAGFFGISPREAVAMDPQQRLLLETSWEAFERAGIDPVSLKGSRTGVFVGTSGVDYINAVLNSREDIEGHGSTGLAGSILSGRLAYSFGLEGPALTVDTACSSSLVSLHLAAHALRNGECTLALAGGVTVMSSPMSFAGFTRQGGLAGDGRCKAFSDDADGTGWSEGVGIVVVERLSDARRNGHEILAVVRGSAVNQDGASNGLMAPNGPSQQRVIQQALASAGLTPSDVDAVEAHGTGTTLGDPIEAQALLAAYGQDRDPERPLLLGSVKSNLGHTQAAAGAAGLIKMVLALRHGVLPKTLYAEVPSSHVDWTSGAVELLTESRQWPEADRPWRAGVSSFGISGTNAHVILEQAPAAAEETGEESDEGTGEQDGSEPKAAAQAAPEPATVVPAAVPWLVSARSEEALAAQREQITALTGLSPVDLGFSLATTRAHLEHRAVLLAEGGETVEVAQGFAEDTTGNVAVLFSGQGAQRAGMGRELYGRYPVFAEALDEVLAQFDGELRDVIFGEAEGLDETGFTQPALFAIEVALFRLTESLGIRADFVAGHSIGEIAAAHVAGVLSLEDACALVAARARLMQALPAGGAMVAVQATEDEVAGRPADGVSIAAVNGPQAVVIAGEEAQVLRIAGELAAEGRKTRRLPVSHAFHSPLMDPMLDDFRQVAEGLSYKAPQIPLVSNVTGDLADDELVCSPEYWVRHVRETVRFADGVRALEAEGASVFLELGPDGVLTAMAQHGADEAAVFVSALRKDRPEESALLTALARLHVTGVPVDWAAWFAGTGARRVELPTYPFQRERYWPRPAALSGDVTGAGLLPAEHPLLGVTLTLADSGEVLFTGRLSSQTYPWLTDHVLGGRVLFPATGFLELALRAGDQAGCDRIEEFALLAPLELTEEGAAQVQVLVGAPDEAGARTVSVYSRAEGAADEPWTQHAQGTLTSGERIGGIGSEVWPPEGAVVVDLEGFHEGTGYGPAFQGLRSVWRRGDEIFVEAALPGQVAEEAASFGLHPALLDAVLQSHRMAGVGDGGELLLPSAWHGVSLHAGGASVLRARVTKTGDDSVSIAAVDTEGAPVLSAEALVLSSQLDAAGRALTARPGVEYDGLLSLDWVAAPEVASTEVRCVSLGTDELGMGASVASLADLAGDEDFVVVPVSGGTGDDVPAATHQLTTRVLGLLQDWAGREGADATRLVFVTRGAVSADEGEAVRDVAAAAVWGLVRSAQTENPGRFVLLDLEDTDPSGVFAALPGLLATDDAQFVVRDGAVRVARLAPLGSNAGLLPPVRTPWRLDSAAKGSLDSLALTPCPEVREPLTEGRVRLRVEAAGVNFRDVLAALDMYPGEAGLLGAEAAGVVTETGPGVRGLRIGDRVTGLVFGGFGPEAVADEHLLARIPEGWTAPEAASVPMVFLTAYYALKDLAGLRPGQSILVHAGAGGVGMAAIQLARHFGAEVFATASEGKWDTLRELGVADDHIASSRSTDFEERFRAVTEGRGVDVVLNALTGEFIDASLRQTAPGGHFLEMGQTDLRDPETAAGVRYQAFDLAEAGPERTRDMLGELLELFAAEKIRPLPVTTWDVRRAPEAFRYMSRAQHVGKIVLTLPRAWNPDGTVLITDGTGELGGELARHLVAERGVRHLLLGGHSGPDTPGASELEAELIAHGAEVTFLDGDLADREAVAAAVGAVPAAHPLTAVIHTAGVHDGAEVTSLTPERLSAVLRPKADAAWHLHEATKDLDLAAFVMYSSVSGVLGSGGHGDYAAANVFLDALARHRTAQGLPAQSLAWGAWATPDGTPSAPSAPERIASLDVPPLPAERGVALFDAATATDAAHLVPIGPVAANARGRGAVPPVLRGLVKGARRTAAGSAGGAAAAARLTRRLTELARDERTAFTVDLVRTEAAAVLGHASAKAIDTRRDFNDLGFDSLTAVELRNRLSTATGLRLPATLVFDYPNPVVLADHLIAVLLDERGEARAATAVTTASADDPVVIVGMACRLPGGVRSPEDLWRLVTDERDGISAFPTDRGWDLETLLGGAEGDQGRSSASKGGFLDGLGDFDAPFFGISPREAMAMDPQQRLMLETSWEAVERAGIDPVSLRGTETGVFVGTSGSDYASILMNSGEDVEAHASTGLAGSVLSGRLSYTFGLEGPAVTVDTACSSSLVSLHLAAHALRNGECSLALAGGVTLLSTPMSIAGFSRQGALATDGRCKAFSDDADGTSWAEGVGVLVLERQSDARRNGHEILAVVRGSAVNQDGASNGLTAPNGPSQQRVIGQALANAGLSADEVDAVEAHGTGTSLGDPIEAQALLATYGQDRPEGQPLLLGSLKSNIGHTMAAAGVSGVIKMVLALRHGVLPRSLHIDTPSSHVDWTAGDVRLLTERTDWPDTGRPRRGAVSSFGMSGTNAHAILEQAPADAGRPAEDTRPAQPGAVPWLVSGKSAQALDDGIGQLREWVAERPELAPADVGFSLATGRPLFAHRAVLLDGAEVARGTAEDRSLAMLFPGQGGQRIGMGRELYDRFPVFAEALDAVLAHFDDELREVMRSDAERLDCTEFTQPAMFAIQVALFRLVESWGVRPDFVGGHSFGEIAAAHVAGVLSLKDACTLVAARGRLMGTLEGRGAIMVAVQASEQEVAARLVDGVSIAAVNGPESVVIAGDGPATQRITDAFAAEGRKTRQVAVQVAGHCPLMDPILDEFRQVAEGLSYQEPRIPLVSTVTGGRAPEELMRSADYWVRNVREPVRFADAIRTLADEDVSAFLELGLDGALTGMVPHNLDGTAVTVSALRKDHPEETALLTTLAQLHVAGVDADWARVFDGTGARRVDLPTYPFQRQRYWPKRRALAGDVTSAGLLPTEHPLLGAAVPLADGGGTLFTSRLSLETHPWLKDHVAGGTAVFPAAGFVELALSAGDRFDCDRIAELTLDTPLGLTDGAALVLQVWVGAPDDDGTRQIRFFTRPQAALDEPWVRHATGILAADRHTDTLDVSGWPPSDATEMDVDEYYEGTEFGPALQGLRAVWVRDDETFVEAELQDDAASDAPSFGLHPALLEAVLHGTSFSGVGDREHISYGASWNDVSLHASGAAALRARITKTGEDTVTVTAVDAAGEPVLSARTVTLRALAEAPERTSSGQSQKLLRLEWIPAPRTEDAPSARSTVLAPLGTTSLAGLTDTPDLVVVPVPRTADGYPEAVHELTTQALLLVQQWIADERFTTSQMVFLTSGAVDGGDLAGSALWGLLRSTIAEHPGRFVLADVEDPDENGGDLATLLDALPGLLPTGETQFVVRDGAVLMGRLAWLPADAGTRPAQWDPEGTVLITGGTGGLGIELARYLATTGTRHLLLVSRSGPAARGADELAEELRALGAQPTIAACDTADPAALAGLLAAIPEEHPLTAVVHLAGVLDDGVVTALTPERLTPVLRPKVDAAWHLHEATKDLGLSAFIMFSSVSGVLGAPGVANYASANAFLDGLIRHRAALGLPGQSLVWGHWDGGGMADAMNQATVQRMRLNGMAPVSIEEGMELFDIARGYAEPVVMAVGLIPGARVPEGQIPPLFRGLVRHSRRTAVNAASTSASPDTFAQQLLALPEGERVRHLVDLVRTEAATILGHVSAEEIEAGRDFYELGIDSLTSIELRNRLATVTGLQLPATLVFDNKTPDALGARLRSEFAAQPGLGGGEGGLLLAGPDPDSLERMFLDAMDEGRFPEIRLMLRALTGLRTTFENTAELVELPLPTTLAEGPAEPRLICISTPTANGGVHEYARFAASFRGERHVSALPLVGFAAGERLPATPTSAVRTIAESALRASDGNPFILVGHSSGGAYAYVAAGLLESTWGIKPEAVVLLDTVSIRHDDREDIDYDNLMHRNFLADQESPVRVTNSRLSGMGRYMGLLGQLDVQHTSAPVLIVRAAQETFAMEGTAAVSPDDTKSDMLPSADVRIVDADHFSMVRDHAPQTAQIVKDWLATLGQA</sequence>
<comment type="catalytic activity">
    <reaction evidence="36">
        <text>tetradecanoyl-[ACP] + H2O = tetradecanoate + holo-[ACP] + H(+)</text>
        <dbReference type="Rhea" id="RHEA:30123"/>
        <dbReference type="Rhea" id="RHEA-COMP:9648"/>
        <dbReference type="Rhea" id="RHEA-COMP:9685"/>
        <dbReference type="ChEBI" id="CHEBI:15377"/>
        <dbReference type="ChEBI" id="CHEBI:15378"/>
        <dbReference type="ChEBI" id="CHEBI:30807"/>
        <dbReference type="ChEBI" id="CHEBI:64479"/>
        <dbReference type="ChEBI" id="CHEBI:78477"/>
        <dbReference type="EC" id="3.1.2.14"/>
    </reaction>
    <physiologicalReaction direction="left-to-right" evidence="36">
        <dbReference type="Rhea" id="RHEA:30124"/>
    </physiologicalReaction>
</comment>
<evidence type="ECO:0000256" key="2">
    <source>
        <dbReference type="ARBA" id="ARBA00004792"/>
    </source>
</evidence>
<evidence type="ECO:0000256" key="23">
    <source>
        <dbReference type="ARBA" id="ARBA00047300"/>
    </source>
</evidence>
<feature type="region of interest" description="C-terminal hotdog fold" evidence="53">
    <location>
        <begin position="1058"/>
        <end position="1191"/>
    </location>
</feature>
<comment type="catalytic activity">
    <reaction evidence="27">
        <text>tetradecanoyl-[ACP] + malonyl-[ACP] + H(+) = 3-oxohexadecanoyl-[ACP] + holo-[ACP] + CO2</text>
        <dbReference type="Rhea" id="RHEA:41900"/>
        <dbReference type="Rhea" id="RHEA-COMP:9623"/>
        <dbReference type="Rhea" id="RHEA-COMP:9648"/>
        <dbReference type="Rhea" id="RHEA-COMP:9649"/>
        <dbReference type="Rhea" id="RHEA-COMP:9685"/>
        <dbReference type="ChEBI" id="CHEBI:15378"/>
        <dbReference type="ChEBI" id="CHEBI:16526"/>
        <dbReference type="ChEBI" id="CHEBI:64479"/>
        <dbReference type="ChEBI" id="CHEBI:78449"/>
        <dbReference type="ChEBI" id="CHEBI:78477"/>
        <dbReference type="ChEBI" id="CHEBI:78478"/>
    </reaction>
    <physiologicalReaction direction="left-to-right" evidence="27">
        <dbReference type="Rhea" id="RHEA:41901"/>
    </physiologicalReaction>
</comment>
<evidence type="ECO:0000256" key="4">
    <source>
        <dbReference type="ARBA" id="ARBA00022450"/>
    </source>
</evidence>
<dbReference type="FunFam" id="1.10.1200.10:FF:000007">
    <property type="entry name" value="Probable polyketide synthase pks17"/>
    <property type="match status" value="1"/>
</dbReference>
<keyword evidence="8" id="KW-0663">Pyridoxal phosphate</keyword>
<dbReference type="Gene3D" id="3.40.366.10">
    <property type="entry name" value="Malonyl-Coenzyme A Acyl Carrier Protein, domain 2"/>
    <property type="match status" value="2"/>
</dbReference>
<evidence type="ECO:0000259" key="56">
    <source>
        <dbReference type="PROSITE" id="PS52004"/>
    </source>
</evidence>
<dbReference type="GO" id="GO:0004313">
    <property type="term" value="F:[acyl-carrier-protein] S-acetyltransferase activity"/>
    <property type="evidence" value="ECO:0007669"/>
    <property type="project" value="UniProtKB-EC"/>
</dbReference>
<comment type="catalytic activity">
    <reaction evidence="24">
        <text>hexanoyl-[ACP] + malonyl-[ACP] + H(+) = 3-oxooctanoyl-[ACP] + holo-[ACP] + CO2</text>
        <dbReference type="Rhea" id="RHEA:41836"/>
        <dbReference type="Rhea" id="RHEA-COMP:9623"/>
        <dbReference type="Rhea" id="RHEA-COMP:9632"/>
        <dbReference type="Rhea" id="RHEA-COMP:9633"/>
        <dbReference type="Rhea" id="RHEA-COMP:9685"/>
        <dbReference type="ChEBI" id="CHEBI:15378"/>
        <dbReference type="ChEBI" id="CHEBI:16526"/>
        <dbReference type="ChEBI" id="CHEBI:64479"/>
        <dbReference type="ChEBI" id="CHEBI:78449"/>
        <dbReference type="ChEBI" id="CHEBI:78459"/>
        <dbReference type="ChEBI" id="CHEBI:78460"/>
    </reaction>
    <physiologicalReaction direction="left-to-right" evidence="24">
        <dbReference type="Rhea" id="RHEA:41837"/>
    </physiologicalReaction>
</comment>
<comment type="catalytic activity">
    <reaction evidence="50">
        <text>butanoyl-[ACP] + malonyl-[ACP] + H(+) = 3-oxohexanoyl-[ACP] + holo-[ACP] + CO2</text>
        <dbReference type="Rhea" id="RHEA:41820"/>
        <dbReference type="Rhea" id="RHEA-COMP:9623"/>
        <dbReference type="Rhea" id="RHEA-COMP:9628"/>
        <dbReference type="Rhea" id="RHEA-COMP:9629"/>
        <dbReference type="Rhea" id="RHEA-COMP:9685"/>
        <dbReference type="ChEBI" id="CHEBI:15378"/>
        <dbReference type="ChEBI" id="CHEBI:16526"/>
        <dbReference type="ChEBI" id="CHEBI:64479"/>
        <dbReference type="ChEBI" id="CHEBI:78449"/>
        <dbReference type="ChEBI" id="CHEBI:78454"/>
        <dbReference type="ChEBI" id="CHEBI:78456"/>
    </reaction>
    <physiologicalReaction direction="left-to-right" evidence="50">
        <dbReference type="Rhea" id="RHEA:41821"/>
    </physiologicalReaction>
</comment>
<gene>
    <name evidence="58" type="ORF">SRIM_038785</name>
</gene>
<evidence type="ECO:0000256" key="28">
    <source>
        <dbReference type="ARBA" id="ARBA00047500"/>
    </source>
</evidence>
<keyword evidence="6" id="KW-0808">Transferase</keyword>
<evidence type="ECO:0000256" key="13">
    <source>
        <dbReference type="ARBA" id="ARBA00023332"/>
    </source>
</evidence>
<comment type="catalytic activity">
    <reaction evidence="28">
        <text>(2E)-butenoyl-[ACP] + NADPH + H(+) = butanoyl-[ACP] + NADP(+)</text>
        <dbReference type="Rhea" id="RHEA:41812"/>
        <dbReference type="Rhea" id="RHEA-COMP:9627"/>
        <dbReference type="Rhea" id="RHEA-COMP:9628"/>
        <dbReference type="ChEBI" id="CHEBI:15378"/>
        <dbReference type="ChEBI" id="CHEBI:57783"/>
        <dbReference type="ChEBI" id="CHEBI:58349"/>
        <dbReference type="ChEBI" id="CHEBI:78453"/>
        <dbReference type="ChEBI" id="CHEBI:78454"/>
    </reaction>
    <physiologicalReaction direction="left-to-right" evidence="28">
        <dbReference type="Rhea" id="RHEA:41813"/>
    </physiologicalReaction>
</comment>
<feature type="domain" description="PKS/mFAS DH" evidence="57">
    <location>
        <begin position="922"/>
        <end position="1191"/>
    </location>
</feature>
<comment type="catalytic activity">
    <reaction evidence="13">
        <text>(3R)-hydroxyoctanoyl-[ACP] = (2E)-octenoyl-[ACP] + H2O</text>
        <dbReference type="Rhea" id="RHEA:41844"/>
        <dbReference type="Rhea" id="RHEA-COMP:9634"/>
        <dbReference type="Rhea" id="RHEA-COMP:9635"/>
        <dbReference type="ChEBI" id="CHEBI:15377"/>
        <dbReference type="ChEBI" id="CHEBI:78461"/>
        <dbReference type="ChEBI" id="CHEBI:78462"/>
    </reaction>
    <physiologicalReaction direction="left-to-right" evidence="13">
        <dbReference type="Rhea" id="RHEA:41845"/>
    </physiologicalReaction>
</comment>
<dbReference type="SUPFAM" id="SSF53901">
    <property type="entry name" value="Thiolase-like"/>
    <property type="match status" value="2"/>
</dbReference>
<dbReference type="Pfam" id="PF08659">
    <property type="entry name" value="KR"/>
    <property type="match status" value="2"/>
</dbReference>
<dbReference type="PROSITE" id="PS52004">
    <property type="entry name" value="KS3_2"/>
    <property type="match status" value="2"/>
</dbReference>
<dbReference type="PANTHER" id="PTHR43775">
    <property type="entry name" value="FATTY ACID SYNTHASE"/>
    <property type="match status" value="1"/>
</dbReference>
<dbReference type="SUPFAM" id="SSF55048">
    <property type="entry name" value="Probable ACP-binding domain of malonyl-CoA ACP transacylase"/>
    <property type="match status" value="2"/>
</dbReference>
<dbReference type="GO" id="GO:0004315">
    <property type="term" value="F:3-oxoacyl-[acyl-carrier-protein] synthase activity"/>
    <property type="evidence" value="ECO:0007669"/>
    <property type="project" value="UniProtKB-EC"/>
</dbReference>
<dbReference type="PROSITE" id="PS50075">
    <property type="entry name" value="CARRIER"/>
    <property type="match status" value="2"/>
</dbReference>
<dbReference type="InterPro" id="IPR032821">
    <property type="entry name" value="PKS_assoc"/>
</dbReference>
<comment type="catalytic activity">
    <reaction evidence="46">
        <text>(2E)-tetradecenoyl-[ACP] + NADPH + H(+) = tetradecanoyl-[ACP] + NADP(+)</text>
        <dbReference type="Rhea" id="RHEA:41896"/>
        <dbReference type="Rhea" id="RHEA-COMP:9647"/>
        <dbReference type="Rhea" id="RHEA-COMP:9648"/>
        <dbReference type="ChEBI" id="CHEBI:15378"/>
        <dbReference type="ChEBI" id="CHEBI:57783"/>
        <dbReference type="ChEBI" id="CHEBI:58349"/>
        <dbReference type="ChEBI" id="CHEBI:78475"/>
        <dbReference type="ChEBI" id="CHEBI:78477"/>
    </reaction>
    <physiologicalReaction direction="left-to-right" evidence="46">
        <dbReference type="Rhea" id="RHEA:41897"/>
    </physiologicalReaction>
</comment>
<evidence type="ECO:0000256" key="35">
    <source>
        <dbReference type="ARBA" id="ARBA00048281"/>
    </source>
</evidence>
<comment type="catalytic activity">
    <reaction evidence="17">
        <text>a (3R)-hydroxyacyl-[ACP] = a (2E)-enoyl-[ACP] + H2O</text>
        <dbReference type="Rhea" id="RHEA:13097"/>
        <dbReference type="Rhea" id="RHEA-COMP:9925"/>
        <dbReference type="Rhea" id="RHEA-COMP:9945"/>
        <dbReference type="ChEBI" id="CHEBI:15377"/>
        <dbReference type="ChEBI" id="CHEBI:78784"/>
        <dbReference type="ChEBI" id="CHEBI:78827"/>
        <dbReference type="EC" id="4.2.1.59"/>
    </reaction>
    <physiologicalReaction direction="left-to-right" evidence="17">
        <dbReference type="Rhea" id="RHEA:13098"/>
    </physiologicalReaction>
</comment>
<dbReference type="CDD" id="cd05195">
    <property type="entry name" value="enoyl_red"/>
    <property type="match status" value="1"/>
</dbReference>
<comment type="catalytic activity">
    <reaction evidence="48">
        <text>3-oxohexadecanoyl-[ACP] + NADPH + H(+) = (3R)-hydroxyhexadecanoyl-[ACP] + NADP(+)</text>
        <dbReference type="Rhea" id="RHEA:41904"/>
        <dbReference type="Rhea" id="RHEA-COMP:9649"/>
        <dbReference type="Rhea" id="RHEA-COMP:9650"/>
        <dbReference type="ChEBI" id="CHEBI:15378"/>
        <dbReference type="ChEBI" id="CHEBI:57783"/>
        <dbReference type="ChEBI" id="CHEBI:58349"/>
        <dbReference type="ChEBI" id="CHEBI:78478"/>
        <dbReference type="ChEBI" id="CHEBI:78480"/>
    </reaction>
    <physiologicalReaction direction="left-to-right" evidence="48">
        <dbReference type="Rhea" id="RHEA:41905"/>
    </physiologicalReaction>
</comment>
<evidence type="ECO:0000256" key="20">
    <source>
        <dbReference type="ARBA" id="ARBA00023401"/>
    </source>
</evidence>
<evidence type="ECO:0000256" key="33">
    <source>
        <dbReference type="ARBA" id="ARBA00047961"/>
    </source>
</evidence>
<comment type="catalytic activity">
    <reaction evidence="33">
        <text>acetyl-[ACP] + malonyl-[ACP] + H(+) = 3-oxobutanoyl-[ACP] + holo-[ACP] + CO2</text>
        <dbReference type="Rhea" id="RHEA:41800"/>
        <dbReference type="Rhea" id="RHEA-COMP:9621"/>
        <dbReference type="Rhea" id="RHEA-COMP:9623"/>
        <dbReference type="Rhea" id="RHEA-COMP:9625"/>
        <dbReference type="Rhea" id="RHEA-COMP:9685"/>
        <dbReference type="ChEBI" id="CHEBI:15378"/>
        <dbReference type="ChEBI" id="CHEBI:16526"/>
        <dbReference type="ChEBI" id="CHEBI:64479"/>
        <dbReference type="ChEBI" id="CHEBI:78446"/>
        <dbReference type="ChEBI" id="CHEBI:78449"/>
        <dbReference type="ChEBI" id="CHEBI:78450"/>
    </reaction>
    <physiologicalReaction direction="left-to-right" evidence="33">
        <dbReference type="Rhea" id="RHEA:41801"/>
    </physiologicalReaction>
</comment>
<evidence type="ECO:0000256" key="19">
    <source>
        <dbReference type="ARBA" id="ARBA00023399"/>
    </source>
</evidence>
<dbReference type="InterPro" id="IPR020841">
    <property type="entry name" value="PKS_Beta-ketoAc_synthase_dom"/>
</dbReference>
<dbReference type="Pfam" id="PF00109">
    <property type="entry name" value="ketoacyl-synt"/>
    <property type="match status" value="2"/>
</dbReference>
<comment type="catalytic activity">
    <reaction evidence="44">
        <text>(2E)-octadecenoyl-[ACP] + NADPH + H(+) = octadecanoyl-[ACP] + NADP(+)</text>
        <dbReference type="Rhea" id="RHEA:41928"/>
        <dbReference type="Rhea" id="RHEA-COMP:9655"/>
        <dbReference type="Rhea" id="RHEA-COMP:9656"/>
        <dbReference type="ChEBI" id="CHEBI:15378"/>
        <dbReference type="ChEBI" id="CHEBI:57783"/>
        <dbReference type="ChEBI" id="CHEBI:58349"/>
        <dbReference type="ChEBI" id="CHEBI:78489"/>
        <dbReference type="ChEBI" id="CHEBI:78495"/>
    </reaction>
    <physiologicalReaction direction="left-to-right" evidence="44">
        <dbReference type="Rhea" id="RHEA:41929"/>
    </physiologicalReaction>
</comment>
<reference evidence="58" key="1">
    <citation type="submission" date="2012-12" db="EMBL/GenBank/DDBJ databases">
        <authorList>
            <person name="Pethick F.E."/>
            <person name="MacFadyen A.C."/>
            <person name="Tang Z."/>
            <person name="Sangal V."/>
            <person name="Tze-Tze L."/>
            <person name="Chu J."/>
            <person name="Guo M."/>
            <person name="Kirby R."/>
            <person name="Hoskisson P.A."/>
            <person name="Herron P.R."/>
            <person name="Hunter I.S."/>
        </authorList>
    </citation>
    <scope>NUCLEOTIDE SEQUENCE</scope>
    <source>
        <strain evidence="58">ATCC 10970</strain>
    </source>
</reference>
<dbReference type="InterPro" id="IPR002364">
    <property type="entry name" value="Quin_OxRdtase/zeta-crystal_CS"/>
</dbReference>
<evidence type="ECO:0000256" key="37">
    <source>
        <dbReference type="ARBA" id="ARBA00048420"/>
    </source>
</evidence>
<comment type="pathway">
    <text evidence="2">Antibiotic biosynthesis.</text>
</comment>
<dbReference type="FunFam" id="3.40.50.720:FF:000209">
    <property type="entry name" value="Polyketide synthase Pks12"/>
    <property type="match status" value="1"/>
</dbReference>
<dbReference type="SMART" id="SM00826">
    <property type="entry name" value="PKS_DH"/>
    <property type="match status" value="2"/>
</dbReference>